<feature type="compositionally biased region" description="Basic residues" evidence="1">
    <location>
        <begin position="136"/>
        <end position="153"/>
    </location>
</feature>
<sequence length="454" mass="50257">MTKQTTVRQPSKRRRFSSNETTGVSALRVPEIERVFRHRYVAVLPDDDAGRDDLDVLLVHVLRFSNGHQVAPSFVRRWAPWASAEEAATLVEKAAGTDSIGTADEVAERLGLTYEERQKLGITTIGAIDCGPAERARRRKERHAARQRARRRERKQDAAERRGKVLARLDLSPRAASLFDRLASGRWMKLPEVERSWTEGEVGGLSPAAKHMAVWRAARELVRVGLVDIRTGKIGQPAEVRRVADTELTAANTACYRNKAPNAAKSSDPATEVGSVETGVNTGTYSYNADSVRTAPDAYNEEGVRTARDAACAAYSYNYGSHAGRWWASPPYSVTLSLDETNTIAVGAPEGAPAQHEVKDEETDTFEDVQLAEPEPNPSILELVLPRAPEGARAGTRHIVLNPDGSEFTDAREPRFREEPAAQPKNINPDTGRPWTFDDMRRKVSEKYAARQKL</sequence>
<dbReference type="EMBL" id="JBHUIW010000016">
    <property type="protein sequence ID" value="MFD2183329.1"/>
    <property type="molecule type" value="Genomic_DNA"/>
</dbReference>
<evidence type="ECO:0000313" key="2">
    <source>
        <dbReference type="EMBL" id="MFD2183329.1"/>
    </source>
</evidence>
<name>A0ABW5AKE6_9BRAD</name>
<dbReference type="Proteomes" id="UP001597314">
    <property type="component" value="Unassembled WGS sequence"/>
</dbReference>
<accession>A0ABW5AKE6</accession>
<evidence type="ECO:0000313" key="3">
    <source>
        <dbReference type="Proteomes" id="UP001597314"/>
    </source>
</evidence>
<proteinExistence type="predicted"/>
<feature type="region of interest" description="Disordered" evidence="1">
    <location>
        <begin position="399"/>
        <end position="439"/>
    </location>
</feature>
<comment type="caution">
    <text evidence="2">The sequence shown here is derived from an EMBL/GenBank/DDBJ whole genome shotgun (WGS) entry which is preliminary data.</text>
</comment>
<protein>
    <recommendedName>
        <fullName evidence="4">DUF1376 domain-containing protein</fullName>
    </recommendedName>
</protein>
<gene>
    <name evidence="2" type="ORF">ACFSOX_14315</name>
</gene>
<keyword evidence="3" id="KW-1185">Reference proteome</keyword>
<feature type="compositionally biased region" description="Basic and acidic residues" evidence="1">
    <location>
        <begin position="409"/>
        <end position="420"/>
    </location>
</feature>
<reference evidence="3" key="1">
    <citation type="journal article" date="2019" name="Int. J. Syst. Evol. Microbiol.">
        <title>The Global Catalogue of Microorganisms (GCM) 10K type strain sequencing project: providing services to taxonomists for standard genome sequencing and annotation.</title>
        <authorList>
            <consortium name="The Broad Institute Genomics Platform"/>
            <consortium name="The Broad Institute Genome Sequencing Center for Infectious Disease"/>
            <person name="Wu L."/>
            <person name="Ma J."/>
        </authorList>
    </citation>
    <scope>NUCLEOTIDE SEQUENCE [LARGE SCALE GENOMIC DNA]</scope>
    <source>
        <strain evidence="3">CGMCC 1.6774</strain>
    </source>
</reference>
<evidence type="ECO:0008006" key="4">
    <source>
        <dbReference type="Google" id="ProtNLM"/>
    </source>
</evidence>
<feature type="region of interest" description="Disordered" evidence="1">
    <location>
        <begin position="133"/>
        <end position="161"/>
    </location>
</feature>
<evidence type="ECO:0000256" key="1">
    <source>
        <dbReference type="SAM" id="MobiDB-lite"/>
    </source>
</evidence>
<dbReference type="RefSeq" id="WP_378478487.1">
    <property type="nucleotide sequence ID" value="NZ_JBHUIW010000016.1"/>
</dbReference>
<feature type="region of interest" description="Disordered" evidence="1">
    <location>
        <begin position="1"/>
        <end position="22"/>
    </location>
</feature>
<organism evidence="2 3">
    <name type="scientific">Rhodoplanes azumiensis</name>
    <dbReference type="NCBI Taxonomy" id="1897628"/>
    <lineage>
        <taxon>Bacteria</taxon>
        <taxon>Pseudomonadati</taxon>
        <taxon>Pseudomonadota</taxon>
        <taxon>Alphaproteobacteria</taxon>
        <taxon>Hyphomicrobiales</taxon>
        <taxon>Nitrobacteraceae</taxon>
        <taxon>Rhodoplanes</taxon>
    </lineage>
</organism>